<dbReference type="Pfam" id="PF11162">
    <property type="entry name" value="DUF2946"/>
    <property type="match status" value="1"/>
</dbReference>
<dbReference type="AlphaFoldDB" id="A0A7Z0BMA5"/>
<gene>
    <name evidence="1" type="ORF">FHR27_000887</name>
</gene>
<comment type="caution">
    <text evidence="1">The sequence shown here is derived from an EMBL/GenBank/DDBJ whole genome shotgun (WGS) entry which is preliminary data.</text>
</comment>
<evidence type="ECO:0008006" key="3">
    <source>
        <dbReference type="Google" id="ProtNLM"/>
    </source>
</evidence>
<dbReference type="PROSITE" id="PS51257">
    <property type="entry name" value="PROKAR_LIPOPROTEIN"/>
    <property type="match status" value="1"/>
</dbReference>
<sequence length="126" mass="13428">MSRPLRAFTAWALYGCVLFSLFACGIAHGQMSGLRLSGLQGGFCLSVGDQIVTELKGLSSQSLPQPLSKIDCPMCSFGGGVALLKSTAWLLTLPTLNNPFIPPHQTPHTTALHDWVAHLPRAPPSC</sequence>
<keyword evidence="2" id="KW-1185">Reference proteome</keyword>
<organism evidence="1 2">
    <name type="scientific">Phytopseudomonas flavescens</name>
    <dbReference type="NCBI Taxonomy" id="29435"/>
    <lineage>
        <taxon>Bacteria</taxon>
        <taxon>Pseudomonadati</taxon>
        <taxon>Pseudomonadota</taxon>
        <taxon>Gammaproteobacteria</taxon>
        <taxon>Pseudomonadales</taxon>
        <taxon>Pseudomonadaceae</taxon>
        <taxon>Phytopseudomonas</taxon>
    </lineage>
</organism>
<dbReference type="InterPro" id="IPR021333">
    <property type="entry name" value="DUF2946"/>
</dbReference>
<dbReference type="Proteomes" id="UP000578688">
    <property type="component" value="Unassembled WGS sequence"/>
</dbReference>
<evidence type="ECO:0000313" key="2">
    <source>
        <dbReference type="Proteomes" id="UP000578688"/>
    </source>
</evidence>
<protein>
    <recommendedName>
        <fullName evidence="3">DUF2946 domain-containing protein</fullName>
    </recommendedName>
</protein>
<dbReference type="EMBL" id="JACBYV010000001">
    <property type="protein sequence ID" value="NYH72277.1"/>
    <property type="molecule type" value="Genomic_DNA"/>
</dbReference>
<dbReference type="RefSeq" id="WP_179537909.1">
    <property type="nucleotide sequence ID" value="NZ_JACBYV010000001.1"/>
</dbReference>
<proteinExistence type="predicted"/>
<name>A0A7Z0BMA5_9GAMM</name>
<reference evidence="1 2" key="1">
    <citation type="submission" date="2020-07" db="EMBL/GenBank/DDBJ databases">
        <title>Genomic analyses of the natural microbiome of Caenorhabditis elegans.</title>
        <authorList>
            <person name="Samuel B."/>
        </authorList>
    </citation>
    <scope>NUCLEOTIDE SEQUENCE [LARGE SCALE GENOMIC DNA]</scope>
    <source>
        <strain evidence="1 2">BIGb0408</strain>
    </source>
</reference>
<evidence type="ECO:0000313" key="1">
    <source>
        <dbReference type="EMBL" id="NYH72277.1"/>
    </source>
</evidence>
<accession>A0A7Z0BMA5</accession>